<keyword evidence="3" id="KW-1185">Reference proteome</keyword>
<comment type="caution">
    <text evidence="2">The sequence shown here is derived from an EMBL/GenBank/DDBJ whole genome shotgun (WGS) entry which is preliminary data.</text>
</comment>
<dbReference type="RefSeq" id="WP_322608640.1">
    <property type="nucleotide sequence ID" value="NZ_JARVCO010000010.1"/>
</dbReference>
<reference evidence="2 3" key="1">
    <citation type="journal article" date="2024" name="Appl. Environ. Microbiol.">
        <title>Pontiella agarivorans sp. nov., a novel marine anaerobic bacterium capable of degrading macroalgal polysaccharides and fixing nitrogen.</title>
        <authorList>
            <person name="Liu N."/>
            <person name="Kivenson V."/>
            <person name="Peng X."/>
            <person name="Cui Z."/>
            <person name="Lankiewicz T.S."/>
            <person name="Gosselin K.M."/>
            <person name="English C.J."/>
            <person name="Blair E.M."/>
            <person name="O'Malley M.A."/>
            <person name="Valentine D.L."/>
        </authorList>
    </citation>
    <scope>NUCLEOTIDE SEQUENCE [LARGE SCALE GENOMIC DNA]</scope>
    <source>
        <strain evidence="2 3">NLcol2</strain>
    </source>
</reference>
<evidence type="ECO:0000313" key="2">
    <source>
        <dbReference type="EMBL" id="MDZ8118847.1"/>
    </source>
</evidence>
<keyword evidence="1" id="KW-0472">Membrane</keyword>
<gene>
    <name evidence="2" type="ORF">P9H32_09420</name>
</gene>
<organism evidence="2 3">
    <name type="scientific">Pontiella agarivorans</name>
    <dbReference type="NCBI Taxonomy" id="3038953"/>
    <lineage>
        <taxon>Bacteria</taxon>
        <taxon>Pseudomonadati</taxon>
        <taxon>Kiritimatiellota</taxon>
        <taxon>Kiritimatiellia</taxon>
        <taxon>Kiritimatiellales</taxon>
        <taxon>Pontiellaceae</taxon>
        <taxon>Pontiella</taxon>
    </lineage>
</organism>
<keyword evidence="1" id="KW-1133">Transmembrane helix</keyword>
<feature type="transmembrane region" description="Helical" evidence="1">
    <location>
        <begin position="69"/>
        <end position="95"/>
    </location>
</feature>
<proteinExistence type="predicted"/>
<dbReference type="EMBL" id="JARVCO010000010">
    <property type="protein sequence ID" value="MDZ8118847.1"/>
    <property type="molecule type" value="Genomic_DNA"/>
</dbReference>
<dbReference type="InterPro" id="IPR045466">
    <property type="entry name" value="DUF6498"/>
</dbReference>
<feature type="transmembrane region" description="Helical" evidence="1">
    <location>
        <begin position="198"/>
        <end position="214"/>
    </location>
</feature>
<evidence type="ECO:0000313" key="3">
    <source>
        <dbReference type="Proteomes" id="UP001290861"/>
    </source>
</evidence>
<dbReference type="Pfam" id="PF20108">
    <property type="entry name" value="DUF6498"/>
    <property type="match status" value="1"/>
</dbReference>
<feature type="transmembrane region" description="Helical" evidence="1">
    <location>
        <begin position="27"/>
        <end position="48"/>
    </location>
</feature>
<accession>A0ABU5MXG0</accession>
<protein>
    <submittedName>
        <fullName evidence="2">DUF6498-containing protein</fullName>
    </submittedName>
</protein>
<keyword evidence="1" id="KW-0812">Transmembrane</keyword>
<feature type="transmembrane region" description="Helical" evidence="1">
    <location>
        <begin position="220"/>
        <end position="237"/>
    </location>
</feature>
<evidence type="ECO:0000256" key="1">
    <source>
        <dbReference type="SAM" id="Phobius"/>
    </source>
</evidence>
<sequence>MRILPDLLGFAGGLAAAYFLQWETGDLVWSLWFCSLMVGYLTILVTIGSGMYMGSQVIRHESFPRKYRAAAVGGGAVLALFFIGFFSFHFCGFHAGHSAFLSSFFPIPGISNQGFADCFMNPFKLLGRAFMTLLPLYGIFLIPAIIAERENLLKPVRSAYETVQRMQVSGENMLQKKGEKTDAKQKAGADFMFGPYRNVIRMHLLIFFFAGAHFMKLDHFAVYAVVYAVYFFPWREFRRKRG</sequence>
<dbReference type="Proteomes" id="UP001290861">
    <property type="component" value="Unassembled WGS sequence"/>
</dbReference>
<feature type="transmembrane region" description="Helical" evidence="1">
    <location>
        <begin position="129"/>
        <end position="147"/>
    </location>
</feature>
<name>A0ABU5MXG0_9BACT</name>